<dbReference type="Gene3D" id="2.60.40.10">
    <property type="entry name" value="Immunoglobulins"/>
    <property type="match status" value="1"/>
</dbReference>
<dbReference type="Gene3D" id="1.10.10.10">
    <property type="entry name" value="Winged helix-like DNA-binding domain superfamily/Winged helix DNA-binding domain"/>
    <property type="match status" value="1"/>
</dbReference>
<sequence length="946" mass="108784">MIFRFPNISSHILYNIVKLVLYTFFLCVSPNVLGQHTPYFQNYALSGYGAGNQNWGISKGDNGKLYTANNNGLLEYDGLKWTLYQLPNKTTLRSVLVHDNLVYTGSYEDFGYWKKDKKGVLQYTSLTTSIRESITINDEIWQIVPYKETIVFRSFSSLYIYHNDGSIKKLTPPSVIMSCNIVNDEFYLSTLQHGIYKIENEELQPYFFHELLVDAKVIAVSSYNDKLLVSTSLKGSYFIEKDKLIGTNFTVNKAIIAHQLNSFSTLNDGRMVFGTIKDGIYITDKHGTVLSHLNKENGLSNNTVLAMHVEPDNKVWLGLDNGISFVDLSSHNYFFNDISGRLGAVYDVVKFKDTLYIGSNTGLFYLDSNNALQFVEGSQGQVWDLEIIEGQLFCGHNNGTYIVEGFTLKEISPFTGGLTIKKVPEKSNLYIQGAYTGLIRFSKNDLNWNAKHLGGTSMLARYLVFEDRNQVWVSHAYKGLHKVTLGSNYDTITSVKSYKDKGIWSNFNVSVHQIKKDICFKSNNGWQKYEPLQDTIIPFDLLNNKLGKDSYIISDFDTDLLVVKTKNETIEFISLTNLDKVLILNNQYFKDRLVVGYERVSYVGDSLYALSLMDGFMLIDGKEYHEHSSLQLPLLEQIEINDELIDLGILKNQTIDLDYGKSISFSLTSATSENYYLEYALEADGEPYKWYKMKGDKLKLANLSSGGYKLQFRAVNDFGEASEVFAIQLNVLYPWYRDTPGLLLFFVLAGIIALVFFVLHKRKIAKEQRLLSMKYTKEQEELLLQQTLESDRKLVELKNESLRNEVKLKSKQLANTAMALVKKNETLLEIKNELTKHKDEFTNYFSYKRLIKKVDNSIDHKDEWEVFEFNFNQVHEEFFNKLKERHPDLTHKDLKVCAYIKMNLSTKEIAPLMNISIRGVETNRYRLRKKLDLENDNSLVDYLQNI</sequence>
<dbReference type="SUPFAM" id="SSF69304">
    <property type="entry name" value="Tricorn protease N-terminal domain"/>
    <property type="match status" value="1"/>
</dbReference>
<keyword evidence="2" id="KW-0812">Transmembrane</keyword>
<reference evidence="4 5" key="1">
    <citation type="journal article" date="2012" name="J. Bacteriol.">
        <title>Genome Sequence of the Halotolerant Bacterium Imtechella halotolerans K1T.</title>
        <authorList>
            <person name="Kumar S."/>
            <person name="Vikram S."/>
            <person name="Subramanian S."/>
            <person name="Raghava G.P."/>
            <person name="Pinnaka A.K."/>
        </authorList>
    </citation>
    <scope>NUCLEOTIDE SEQUENCE [LARGE SCALE GENOMIC DNA]</scope>
    <source>
        <strain evidence="4 5">K1</strain>
    </source>
</reference>
<evidence type="ECO:0000256" key="1">
    <source>
        <dbReference type="SAM" id="Coils"/>
    </source>
</evidence>
<keyword evidence="1" id="KW-0175">Coiled coil</keyword>
<dbReference type="RefSeq" id="WP_008239051.1">
    <property type="nucleotide sequence ID" value="NZ_AJJU01000008.1"/>
</dbReference>
<protein>
    <submittedName>
        <fullName evidence="4">Two component regulator three Y domain-containing protein</fullName>
    </submittedName>
</protein>
<dbReference type="Pfam" id="PF00196">
    <property type="entry name" value="GerE"/>
    <property type="match status" value="1"/>
</dbReference>
<dbReference type="Proteomes" id="UP000005938">
    <property type="component" value="Unassembled WGS sequence"/>
</dbReference>
<name>I0WF60_9FLAO</name>
<dbReference type="OrthoDB" id="1090267at2"/>
<feature type="transmembrane region" description="Helical" evidence="2">
    <location>
        <begin position="741"/>
        <end position="759"/>
    </location>
</feature>
<feature type="transmembrane region" description="Helical" evidence="2">
    <location>
        <begin position="12"/>
        <end position="33"/>
    </location>
</feature>
<dbReference type="SUPFAM" id="SSF46894">
    <property type="entry name" value="C-terminal effector domain of the bipartite response regulators"/>
    <property type="match status" value="1"/>
</dbReference>
<evidence type="ECO:0000313" key="4">
    <source>
        <dbReference type="EMBL" id="EID75026.1"/>
    </source>
</evidence>
<keyword evidence="5" id="KW-1185">Reference proteome</keyword>
<evidence type="ECO:0000256" key="2">
    <source>
        <dbReference type="SAM" id="Phobius"/>
    </source>
</evidence>
<dbReference type="SMART" id="SM00421">
    <property type="entry name" value="HTH_LUXR"/>
    <property type="match status" value="1"/>
</dbReference>
<comment type="caution">
    <text evidence="4">The sequence shown here is derived from an EMBL/GenBank/DDBJ whole genome shotgun (WGS) entry which is preliminary data.</text>
</comment>
<dbReference type="InterPro" id="IPR000792">
    <property type="entry name" value="Tscrpt_reg_LuxR_C"/>
</dbReference>
<accession>I0WF60</accession>
<organism evidence="4 5">
    <name type="scientific">Imtechella halotolerans K1</name>
    <dbReference type="NCBI Taxonomy" id="946077"/>
    <lineage>
        <taxon>Bacteria</taxon>
        <taxon>Pseudomonadati</taxon>
        <taxon>Bacteroidota</taxon>
        <taxon>Flavobacteriia</taxon>
        <taxon>Flavobacteriales</taxon>
        <taxon>Flavobacteriaceae</taxon>
        <taxon>Imtechella</taxon>
    </lineage>
</organism>
<gene>
    <name evidence="4" type="ORF">W5A_07467</name>
</gene>
<dbReference type="AlphaFoldDB" id="I0WF60"/>
<proteinExistence type="predicted"/>
<feature type="coiled-coil region" evidence="1">
    <location>
        <begin position="785"/>
        <end position="840"/>
    </location>
</feature>
<dbReference type="InterPro" id="IPR036388">
    <property type="entry name" value="WH-like_DNA-bd_sf"/>
</dbReference>
<dbReference type="EMBL" id="AJJU01000008">
    <property type="protein sequence ID" value="EID75026.1"/>
    <property type="molecule type" value="Genomic_DNA"/>
</dbReference>
<dbReference type="PROSITE" id="PS50043">
    <property type="entry name" value="HTH_LUXR_2"/>
    <property type="match status" value="1"/>
</dbReference>
<dbReference type="eggNOG" id="COG3292">
    <property type="taxonomic scope" value="Bacteria"/>
</dbReference>
<evidence type="ECO:0000313" key="5">
    <source>
        <dbReference type="Proteomes" id="UP000005938"/>
    </source>
</evidence>
<dbReference type="eggNOG" id="COG2771">
    <property type="taxonomic scope" value="Bacteria"/>
</dbReference>
<dbReference type="PATRIC" id="fig|946077.3.peg.1509"/>
<dbReference type="GO" id="GO:0003677">
    <property type="term" value="F:DNA binding"/>
    <property type="evidence" value="ECO:0007669"/>
    <property type="project" value="InterPro"/>
</dbReference>
<dbReference type="Gene3D" id="2.130.10.10">
    <property type="entry name" value="YVTN repeat-like/Quinoprotein amine dehydrogenase"/>
    <property type="match status" value="2"/>
</dbReference>
<keyword evidence="2" id="KW-0472">Membrane</keyword>
<dbReference type="InterPro" id="IPR016032">
    <property type="entry name" value="Sig_transdc_resp-reg_C-effctor"/>
</dbReference>
<evidence type="ECO:0000259" key="3">
    <source>
        <dbReference type="PROSITE" id="PS50043"/>
    </source>
</evidence>
<dbReference type="STRING" id="946077.W5A_07467"/>
<dbReference type="GO" id="GO:0006355">
    <property type="term" value="P:regulation of DNA-templated transcription"/>
    <property type="evidence" value="ECO:0007669"/>
    <property type="project" value="InterPro"/>
</dbReference>
<dbReference type="InterPro" id="IPR013783">
    <property type="entry name" value="Ig-like_fold"/>
</dbReference>
<feature type="domain" description="HTH luxR-type" evidence="3">
    <location>
        <begin position="882"/>
        <end position="946"/>
    </location>
</feature>
<dbReference type="InterPro" id="IPR015943">
    <property type="entry name" value="WD40/YVTN_repeat-like_dom_sf"/>
</dbReference>
<dbReference type="SUPFAM" id="SSF63829">
    <property type="entry name" value="Calcium-dependent phosphotriesterase"/>
    <property type="match status" value="1"/>
</dbReference>
<keyword evidence="2" id="KW-1133">Transmembrane helix</keyword>